<dbReference type="InterPro" id="IPR035897">
    <property type="entry name" value="Toll_tir_struct_dom_sf"/>
</dbReference>
<gene>
    <name evidence="14" type="primary">AUGUSTUS-3.0.2_04452</name>
    <name evidence="14" type="ORF">TcasGA2_TC004452</name>
</gene>
<protein>
    <submittedName>
        <fullName evidence="14">Toll-like protein</fullName>
    </submittedName>
</protein>
<dbReference type="SMART" id="SM00255">
    <property type="entry name" value="TIR"/>
    <property type="match status" value="1"/>
</dbReference>
<dbReference type="Gene3D" id="3.40.50.10140">
    <property type="entry name" value="Toll/interleukin-1 receptor homology (TIR) domain"/>
    <property type="match status" value="1"/>
</dbReference>
<dbReference type="PROSITE" id="PS51450">
    <property type="entry name" value="LRR"/>
    <property type="match status" value="7"/>
</dbReference>
<keyword evidence="7 11" id="KW-1133">Transmembrane helix</keyword>
<dbReference type="Pfam" id="PF13855">
    <property type="entry name" value="LRR_8"/>
    <property type="match status" value="2"/>
</dbReference>
<organism evidence="14 15">
    <name type="scientific">Tribolium castaneum</name>
    <name type="common">Red flour beetle</name>
    <dbReference type="NCBI Taxonomy" id="7070"/>
    <lineage>
        <taxon>Eukaryota</taxon>
        <taxon>Metazoa</taxon>
        <taxon>Ecdysozoa</taxon>
        <taxon>Arthropoda</taxon>
        <taxon>Hexapoda</taxon>
        <taxon>Insecta</taxon>
        <taxon>Pterygota</taxon>
        <taxon>Neoptera</taxon>
        <taxon>Endopterygota</taxon>
        <taxon>Coleoptera</taxon>
        <taxon>Polyphaga</taxon>
        <taxon>Cucujiformia</taxon>
        <taxon>Tenebrionidae</taxon>
        <taxon>Tenebrionidae incertae sedis</taxon>
        <taxon>Tribolium</taxon>
    </lineage>
</organism>
<keyword evidence="5 12" id="KW-0732">Signal</keyword>
<accession>D6WCU4</accession>
<evidence type="ECO:0000256" key="3">
    <source>
        <dbReference type="ARBA" id="ARBA00022614"/>
    </source>
</evidence>
<dbReference type="InterPro" id="IPR001611">
    <property type="entry name" value="Leu-rich_rpt"/>
</dbReference>
<dbReference type="InterPro" id="IPR032675">
    <property type="entry name" value="LRR_dom_sf"/>
</dbReference>
<dbReference type="Pfam" id="PF13306">
    <property type="entry name" value="LRR_5"/>
    <property type="match status" value="1"/>
</dbReference>
<reference evidence="14 15" key="2">
    <citation type="journal article" date="2010" name="Nucleic Acids Res.">
        <title>BeetleBase in 2010: revisions to provide comprehensive genomic information for Tribolium castaneum.</title>
        <authorList>
            <person name="Kim H.S."/>
            <person name="Murphy T."/>
            <person name="Xia J."/>
            <person name="Caragea D."/>
            <person name="Park Y."/>
            <person name="Beeman R.W."/>
            <person name="Lorenzen M.D."/>
            <person name="Butcher S."/>
            <person name="Manak J.R."/>
            <person name="Brown S.J."/>
        </authorList>
    </citation>
    <scope>GENOME REANNOTATION</scope>
    <source>
        <strain evidence="14 15">Georgia GA2</strain>
    </source>
</reference>
<dbReference type="Proteomes" id="UP000007266">
    <property type="component" value="Linkage group 2"/>
</dbReference>
<dbReference type="InterPro" id="IPR000157">
    <property type="entry name" value="TIR_dom"/>
</dbReference>
<evidence type="ECO:0000256" key="6">
    <source>
        <dbReference type="ARBA" id="ARBA00022737"/>
    </source>
</evidence>
<evidence type="ECO:0000256" key="4">
    <source>
        <dbReference type="ARBA" id="ARBA00022692"/>
    </source>
</evidence>
<evidence type="ECO:0000256" key="1">
    <source>
        <dbReference type="ARBA" id="ARBA00004167"/>
    </source>
</evidence>
<dbReference type="Gene3D" id="3.80.10.10">
    <property type="entry name" value="Ribonuclease Inhibitor"/>
    <property type="match status" value="4"/>
</dbReference>
<evidence type="ECO:0000256" key="2">
    <source>
        <dbReference type="ARBA" id="ARBA00009634"/>
    </source>
</evidence>
<keyword evidence="8 11" id="KW-0472">Membrane</keyword>
<comment type="similarity">
    <text evidence="2">Belongs to the Toll-like receptor family.</text>
</comment>
<keyword evidence="15" id="KW-1185">Reference proteome</keyword>
<dbReference type="GO" id="GO:0038023">
    <property type="term" value="F:signaling receptor activity"/>
    <property type="evidence" value="ECO:0000318"/>
    <property type="project" value="GO_Central"/>
</dbReference>
<dbReference type="InterPro" id="IPR003591">
    <property type="entry name" value="Leu-rich_rpt_typical-subtyp"/>
</dbReference>
<reference evidence="14 15" key="1">
    <citation type="journal article" date="2008" name="Nature">
        <title>The genome of the model beetle and pest Tribolium castaneum.</title>
        <authorList>
            <consortium name="Tribolium Genome Sequencing Consortium"/>
            <person name="Richards S."/>
            <person name="Gibbs R.A."/>
            <person name="Weinstock G.M."/>
            <person name="Brown S.J."/>
            <person name="Denell R."/>
            <person name="Beeman R.W."/>
            <person name="Gibbs R."/>
            <person name="Beeman R.W."/>
            <person name="Brown S.J."/>
            <person name="Bucher G."/>
            <person name="Friedrich M."/>
            <person name="Grimmelikhuijzen C.J."/>
            <person name="Klingler M."/>
            <person name="Lorenzen M."/>
            <person name="Richards S."/>
            <person name="Roth S."/>
            <person name="Schroder R."/>
            <person name="Tautz D."/>
            <person name="Zdobnov E.M."/>
            <person name="Muzny D."/>
            <person name="Gibbs R.A."/>
            <person name="Weinstock G.M."/>
            <person name="Attaway T."/>
            <person name="Bell S."/>
            <person name="Buhay C.J."/>
            <person name="Chandrabose M.N."/>
            <person name="Chavez D."/>
            <person name="Clerk-Blankenburg K.P."/>
            <person name="Cree A."/>
            <person name="Dao M."/>
            <person name="Davis C."/>
            <person name="Chacko J."/>
            <person name="Dinh H."/>
            <person name="Dugan-Rocha S."/>
            <person name="Fowler G."/>
            <person name="Garner T.T."/>
            <person name="Garnes J."/>
            <person name="Gnirke A."/>
            <person name="Hawes A."/>
            <person name="Hernandez J."/>
            <person name="Hines S."/>
            <person name="Holder M."/>
            <person name="Hume J."/>
            <person name="Jhangiani S.N."/>
            <person name="Joshi V."/>
            <person name="Khan Z.M."/>
            <person name="Jackson L."/>
            <person name="Kovar C."/>
            <person name="Kowis A."/>
            <person name="Lee S."/>
            <person name="Lewis L.R."/>
            <person name="Margolis J."/>
            <person name="Morgan M."/>
            <person name="Nazareth L.V."/>
            <person name="Nguyen N."/>
            <person name="Okwuonu G."/>
            <person name="Parker D."/>
            <person name="Richards S."/>
            <person name="Ruiz S.J."/>
            <person name="Santibanez J."/>
            <person name="Savard J."/>
            <person name="Scherer S.E."/>
            <person name="Schneider B."/>
            <person name="Sodergren E."/>
            <person name="Tautz D."/>
            <person name="Vattahil S."/>
            <person name="Villasana D."/>
            <person name="White C.S."/>
            <person name="Wright R."/>
            <person name="Park Y."/>
            <person name="Beeman R.W."/>
            <person name="Lord J."/>
            <person name="Oppert B."/>
            <person name="Lorenzen M."/>
            <person name="Brown S."/>
            <person name="Wang L."/>
            <person name="Savard J."/>
            <person name="Tautz D."/>
            <person name="Richards S."/>
            <person name="Weinstock G."/>
            <person name="Gibbs R.A."/>
            <person name="Liu Y."/>
            <person name="Worley K."/>
            <person name="Weinstock G."/>
            <person name="Elsik C.G."/>
            <person name="Reese J.T."/>
            <person name="Elhaik E."/>
            <person name="Landan G."/>
            <person name="Graur D."/>
            <person name="Arensburger P."/>
            <person name="Atkinson P."/>
            <person name="Beeman R.W."/>
            <person name="Beidler J."/>
            <person name="Brown S.J."/>
            <person name="Demuth J.P."/>
            <person name="Drury D.W."/>
            <person name="Du Y.Z."/>
            <person name="Fujiwara H."/>
            <person name="Lorenzen M."/>
            <person name="Maselli V."/>
            <person name="Osanai M."/>
            <person name="Park Y."/>
            <person name="Robertson H.M."/>
            <person name="Tu Z."/>
            <person name="Wang J.J."/>
            <person name="Wang S."/>
            <person name="Richards S."/>
            <person name="Song H."/>
            <person name="Zhang L."/>
            <person name="Sodergren E."/>
            <person name="Werner D."/>
            <person name="Stanke M."/>
            <person name="Morgenstern B."/>
            <person name="Solovyev V."/>
            <person name="Kosarev P."/>
            <person name="Brown G."/>
            <person name="Chen H.C."/>
            <person name="Ermolaeva O."/>
            <person name="Hlavina W."/>
            <person name="Kapustin Y."/>
            <person name="Kiryutin B."/>
            <person name="Kitts P."/>
            <person name="Maglott D."/>
            <person name="Pruitt K."/>
            <person name="Sapojnikov V."/>
            <person name="Souvorov A."/>
            <person name="Mackey A.J."/>
            <person name="Waterhouse R.M."/>
            <person name="Wyder S."/>
            <person name="Zdobnov E.M."/>
            <person name="Zdobnov E.M."/>
            <person name="Wyder S."/>
            <person name="Kriventseva E.V."/>
            <person name="Kadowaki T."/>
            <person name="Bork P."/>
            <person name="Aranda M."/>
            <person name="Bao R."/>
            <person name="Beermann A."/>
            <person name="Berns N."/>
            <person name="Bolognesi R."/>
            <person name="Bonneton F."/>
            <person name="Bopp D."/>
            <person name="Brown S.J."/>
            <person name="Bucher G."/>
            <person name="Butts T."/>
            <person name="Chaumot A."/>
            <person name="Denell R.E."/>
            <person name="Ferrier D.E."/>
            <person name="Friedrich M."/>
            <person name="Gordon C.M."/>
            <person name="Jindra M."/>
            <person name="Klingler M."/>
            <person name="Lan Q."/>
            <person name="Lattorff H.M."/>
            <person name="Laudet V."/>
            <person name="von Levetsow C."/>
            <person name="Liu Z."/>
            <person name="Lutz R."/>
            <person name="Lynch J.A."/>
            <person name="da Fonseca R.N."/>
            <person name="Posnien N."/>
            <person name="Reuter R."/>
            <person name="Roth S."/>
            <person name="Savard J."/>
            <person name="Schinko J.B."/>
            <person name="Schmitt C."/>
            <person name="Schoppmeier M."/>
            <person name="Schroder R."/>
            <person name="Shippy T.D."/>
            <person name="Simonnet F."/>
            <person name="Marques-Souza H."/>
            <person name="Tautz D."/>
            <person name="Tomoyasu Y."/>
            <person name="Trauner J."/>
            <person name="Van der Zee M."/>
            <person name="Vervoort M."/>
            <person name="Wittkopp N."/>
            <person name="Wimmer E.A."/>
            <person name="Yang X."/>
            <person name="Jones A.K."/>
            <person name="Sattelle D.B."/>
            <person name="Ebert P.R."/>
            <person name="Nelson D."/>
            <person name="Scott J.G."/>
            <person name="Beeman R.W."/>
            <person name="Muthukrishnan S."/>
            <person name="Kramer K.J."/>
            <person name="Arakane Y."/>
            <person name="Beeman R.W."/>
            <person name="Zhu Q."/>
            <person name="Hogenkamp D."/>
            <person name="Dixit R."/>
            <person name="Oppert B."/>
            <person name="Jiang H."/>
            <person name="Zou Z."/>
            <person name="Marshall J."/>
            <person name="Elpidina E."/>
            <person name="Vinokurov K."/>
            <person name="Oppert C."/>
            <person name="Zou Z."/>
            <person name="Evans J."/>
            <person name="Lu Z."/>
            <person name="Zhao P."/>
            <person name="Sumathipala N."/>
            <person name="Altincicek B."/>
            <person name="Vilcinskas A."/>
            <person name="Williams M."/>
            <person name="Hultmark D."/>
            <person name="Hetru C."/>
            <person name="Jiang H."/>
            <person name="Grimmelikhuijzen C.J."/>
            <person name="Hauser F."/>
            <person name="Cazzamali G."/>
            <person name="Williamson M."/>
            <person name="Park Y."/>
            <person name="Li B."/>
            <person name="Tanaka Y."/>
            <person name="Predel R."/>
            <person name="Neupert S."/>
            <person name="Schachtner J."/>
            <person name="Verleyen P."/>
            <person name="Raible F."/>
            <person name="Bork P."/>
            <person name="Friedrich M."/>
            <person name="Walden K.K."/>
            <person name="Robertson H.M."/>
            <person name="Angeli S."/>
            <person name="Foret S."/>
            <person name="Bucher G."/>
            <person name="Schuetz S."/>
            <person name="Maleszka R."/>
            <person name="Wimmer E.A."/>
            <person name="Beeman R.W."/>
            <person name="Lorenzen M."/>
            <person name="Tomoyasu Y."/>
            <person name="Miller S.C."/>
            <person name="Grossmann D."/>
            <person name="Bucher G."/>
        </authorList>
    </citation>
    <scope>NUCLEOTIDE SEQUENCE [LARGE SCALE GENOMIC DNA]</scope>
    <source>
        <strain evidence="14 15">Georgia GA2</strain>
    </source>
</reference>
<dbReference type="Pfam" id="PF13676">
    <property type="entry name" value="TIR_2"/>
    <property type="match status" value="1"/>
</dbReference>
<feature type="signal peptide" evidence="12">
    <location>
        <begin position="1"/>
        <end position="19"/>
    </location>
</feature>
<keyword evidence="3" id="KW-0433">Leucine-rich repeat</keyword>
<evidence type="ECO:0000313" key="15">
    <source>
        <dbReference type="Proteomes" id="UP000007266"/>
    </source>
</evidence>
<evidence type="ECO:0000256" key="12">
    <source>
        <dbReference type="SAM" id="SignalP"/>
    </source>
</evidence>
<dbReference type="InterPro" id="IPR026906">
    <property type="entry name" value="LRR_5"/>
</dbReference>
<dbReference type="SUPFAM" id="SSF52058">
    <property type="entry name" value="L domain-like"/>
    <property type="match status" value="2"/>
</dbReference>
<dbReference type="SMART" id="SM00369">
    <property type="entry name" value="LRR_TYP"/>
    <property type="match status" value="12"/>
</dbReference>
<feature type="domain" description="TIR" evidence="13">
    <location>
        <begin position="748"/>
        <end position="882"/>
    </location>
</feature>
<keyword evidence="6" id="KW-0677">Repeat</keyword>
<dbReference type="FunFam" id="3.80.10.10:FF:001164">
    <property type="entry name" value="GH01279p"/>
    <property type="match status" value="1"/>
</dbReference>
<keyword evidence="4 11" id="KW-0812">Transmembrane</keyword>
<dbReference type="PANTHER" id="PTHR24365:SF541">
    <property type="entry name" value="PROTEIN TOLL-RELATED"/>
    <property type="match status" value="1"/>
</dbReference>
<evidence type="ECO:0000259" key="13">
    <source>
        <dbReference type="PROSITE" id="PS50104"/>
    </source>
</evidence>
<name>D6WCU4_TRICA</name>
<dbReference type="FunFam" id="3.80.10.10:FF:000727">
    <property type="entry name" value="Toll-like protein"/>
    <property type="match status" value="1"/>
</dbReference>
<dbReference type="GO" id="GO:0005886">
    <property type="term" value="C:plasma membrane"/>
    <property type="evidence" value="ECO:0000318"/>
    <property type="project" value="GO_Central"/>
</dbReference>
<dbReference type="GO" id="GO:0007165">
    <property type="term" value="P:signal transduction"/>
    <property type="evidence" value="ECO:0000318"/>
    <property type="project" value="GO_Central"/>
</dbReference>
<dbReference type="HOGENOM" id="CLU_009970_0_0_1"/>
<evidence type="ECO:0000313" key="14">
    <source>
        <dbReference type="EMBL" id="EEZ99325.1"/>
    </source>
</evidence>
<feature type="chain" id="PRO_5003089539" evidence="12">
    <location>
        <begin position="20"/>
        <end position="903"/>
    </location>
</feature>
<dbReference type="STRING" id="7070.D6WCU4"/>
<sequence>MRQILWLITFCTILKFAFCEIICNDPKGSCGCLGRRVLCSTAKTDDIIIDISKGIIDMECPRELKQLHFEKPPNVTIDSDISKFTMRYCPLPPNNFREIFAWFSLQNVETFEFYASELNACTLTNKYFQSLENLKQLILSDNAIDDLDENFFTNMPQVKLLDLKNNRIKLTKSTFKNLQFLQHLDLSSNNIKFVPHGAFQELETLTTLNLFDNQLTKIDDFTFAGLSNLQSLELSANKIQTISENAFATLKNLTRINLSNNFLKTLPGGLFQGNRNLKTLRLKHNIGLQLPGLVFANLFLTEVDLTKCRLGEIPENVFENTTTLKVVELGGNDLEDLPENVFKGLTNLGKISLQHNKIKSISHLFKGLERITLLQLQKNSIEKIESEAFADLINLEKINLRGNRIKQINPLVFSRNHKLKTVVLADNEIVDKFEEAITSTQTNNLIRWNLRHNRIQQIKLANWKNVSITLDYNPLICNCLNYNLLNHIRNQTRSNNLTITAKNVKCEGSQVFENLELSSLTCSLDEISKNYLCPKNCSCIWRPFDASVVINCSNKSLVKYPQVDLSQLTYVYNDIELHLENNKLESGPERRFGFLNITKLFLSNNTIRSIDWVPPRLKSLHLDKNRISKIPPKVIEVLKQTTLVNLTLNDNPWMCDCGAEILAQFLRTFPNFSTNIYCANTTLRLIDMKKEDFCKSQTVLYLTTLTLSLLLISALLAIFYYRNQETINFWLLSHNLCWFSEENRDKDKIYDVFISYSHKDEHFVEALLSFLEKGPNSFKTCVHYRDWTPGEPIVSQIINSVVNSRRTLVVLSRNFLESVWGKMEFKTAHRQALSDGRNRVVVVWYGDVEVEKLDEELKVYLRTNTFVKWGDKFFWEKLKIALRRTVKWGSKMGVQEEEDMLIV</sequence>
<dbReference type="PROSITE" id="PS50104">
    <property type="entry name" value="TIR"/>
    <property type="match status" value="1"/>
</dbReference>
<dbReference type="GO" id="GO:0045087">
    <property type="term" value="P:innate immune response"/>
    <property type="evidence" value="ECO:0000318"/>
    <property type="project" value="GO_Central"/>
</dbReference>
<proteinExistence type="inferred from homology"/>
<dbReference type="PANTHER" id="PTHR24365">
    <property type="entry name" value="TOLL-LIKE RECEPTOR"/>
    <property type="match status" value="1"/>
</dbReference>
<dbReference type="EMBL" id="KQ971311">
    <property type="protein sequence ID" value="EEZ99325.1"/>
    <property type="molecule type" value="Genomic_DNA"/>
</dbReference>
<evidence type="ECO:0000256" key="9">
    <source>
        <dbReference type="ARBA" id="ARBA00023170"/>
    </source>
</evidence>
<comment type="subcellular location">
    <subcellularLocation>
        <location evidence="1">Membrane</location>
        <topology evidence="1">Single-pass membrane protein</topology>
    </subcellularLocation>
</comment>
<dbReference type="eggNOG" id="KOG4641">
    <property type="taxonomic scope" value="Eukaryota"/>
</dbReference>
<dbReference type="AlphaFoldDB" id="D6WCU4"/>
<keyword evidence="10" id="KW-0325">Glycoprotein</keyword>
<keyword evidence="9" id="KW-0675">Receptor</keyword>
<dbReference type="Pfam" id="PF00560">
    <property type="entry name" value="LRR_1"/>
    <property type="match status" value="1"/>
</dbReference>
<dbReference type="SUPFAM" id="SSF52200">
    <property type="entry name" value="Toll/Interleukin receptor TIR domain"/>
    <property type="match status" value="1"/>
</dbReference>
<dbReference type="OMA" id="RVVWQMS"/>
<evidence type="ECO:0000256" key="5">
    <source>
        <dbReference type="ARBA" id="ARBA00022729"/>
    </source>
</evidence>
<dbReference type="OrthoDB" id="1421090at2759"/>
<feature type="transmembrane region" description="Helical" evidence="11">
    <location>
        <begin position="699"/>
        <end position="721"/>
    </location>
</feature>
<evidence type="ECO:0000256" key="11">
    <source>
        <dbReference type="SAM" id="Phobius"/>
    </source>
</evidence>
<evidence type="ECO:0000256" key="10">
    <source>
        <dbReference type="ARBA" id="ARBA00023180"/>
    </source>
</evidence>
<evidence type="ECO:0000256" key="8">
    <source>
        <dbReference type="ARBA" id="ARBA00023136"/>
    </source>
</evidence>
<dbReference type="PRINTS" id="PR01537">
    <property type="entry name" value="INTRLKN1R1F"/>
</dbReference>
<evidence type="ECO:0000256" key="7">
    <source>
        <dbReference type="ARBA" id="ARBA00022989"/>
    </source>
</evidence>
<dbReference type="SMART" id="SM00365">
    <property type="entry name" value="LRR_SD22"/>
    <property type="match status" value="8"/>
</dbReference>